<comment type="similarity">
    <text evidence="5 18">Belongs to the CDS family.</text>
</comment>
<dbReference type="RefSeq" id="WP_035555063.1">
    <property type="nucleotide sequence ID" value="NZ_AWFH01000062.1"/>
</dbReference>
<dbReference type="EMBL" id="DOGS01000184">
    <property type="protein sequence ID" value="HBQ49032.1"/>
    <property type="molecule type" value="Genomic_DNA"/>
</dbReference>
<evidence type="ECO:0000256" key="18">
    <source>
        <dbReference type="RuleBase" id="RU003938"/>
    </source>
</evidence>
<evidence type="ECO:0000256" key="16">
    <source>
        <dbReference type="ARBA" id="ARBA00023209"/>
    </source>
</evidence>
<keyword evidence="16" id="KW-0594">Phospholipid biosynthesis</keyword>
<keyword evidence="13 19" id="KW-1133">Transmembrane helix</keyword>
<comment type="subcellular location">
    <subcellularLocation>
        <location evidence="2">Cell membrane</location>
        <topology evidence="2">Multi-pass membrane protein</topology>
    </subcellularLocation>
</comment>
<organism evidence="22 23">
    <name type="scientific">Hyphomonas atlantica</name>
    <dbReference type="NCBI Taxonomy" id="1280948"/>
    <lineage>
        <taxon>Bacteria</taxon>
        <taxon>Pseudomonadati</taxon>
        <taxon>Pseudomonadota</taxon>
        <taxon>Alphaproteobacteria</taxon>
        <taxon>Hyphomonadales</taxon>
        <taxon>Hyphomonadaceae</taxon>
        <taxon>Hyphomonas</taxon>
    </lineage>
</organism>
<dbReference type="Proteomes" id="UP000024547">
    <property type="component" value="Unassembled WGS sequence"/>
</dbReference>
<feature type="transmembrane region" description="Helical" evidence="19">
    <location>
        <begin position="21"/>
        <end position="52"/>
    </location>
</feature>
<evidence type="ECO:0000313" key="22">
    <source>
        <dbReference type="EMBL" id="KCZ57989.1"/>
    </source>
</evidence>
<dbReference type="EC" id="2.7.7.41" evidence="6 18"/>
<dbReference type="InterPro" id="IPR000374">
    <property type="entry name" value="PC_trans"/>
</dbReference>
<keyword evidence="11 18" id="KW-0812">Transmembrane</keyword>
<evidence type="ECO:0000313" key="23">
    <source>
        <dbReference type="Proteomes" id="UP000024547"/>
    </source>
</evidence>
<dbReference type="Proteomes" id="UP000263957">
    <property type="component" value="Unassembled WGS sequence"/>
</dbReference>
<dbReference type="PANTHER" id="PTHR46382:SF1">
    <property type="entry name" value="PHOSPHATIDATE CYTIDYLYLTRANSFERASE"/>
    <property type="match status" value="1"/>
</dbReference>
<feature type="transmembrane region" description="Helical" evidence="19">
    <location>
        <begin position="139"/>
        <end position="156"/>
    </location>
</feature>
<dbReference type="eggNOG" id="COG0575">
    <property type="taxonomic scope" value="Bacteria"/>
</dbReference>
<evidence type="ECO:0000313" key="21">
    <source>
        <dbReference type="EMBL" id="HBQ49032.1"/>
    </source>
</evidence>
<evidence type="ECO:0000256" key="12">
    <source>
        <dbReference type="ARBA" id="ARBA00022695"/>
    </source>
</evidence>
<evidence type="ECO:0000256" key="10">
    <source>
        <dbReference type="ARBA" id="ARBA00022679"/>
    </source>
</evidence>
<comment type="caution">
    <text evidence="22">The sequence shown here is derived from an EMBL/GenBank/DDBJ whole genome shotgun (WGS) entry which is preliminary data.</text>
</comment>
<dbReference type="PANTHER" id="PTHR46382">
    <property type="entry name" value="PHOSPHATIDATE CYTIDYLYLTRANSFERASE"/>
    <property type="match status" value="1"/>
</dbReference>
<dbReference type="EMBL" id="DMBR01000409">
    <property type="protein sequence ID" value="HAE95586.1"/>
    <property type="molecule type" value="Genomic_DNA"/>
</dbReference>
<evidence type="ECO:0000256" key="7">
    <source>
        <dbReference type="ARBA" id="ARBA00019373"/>
    </source>
</evidence>
<evidence type="ECO:0000256" key="8">
    <source>
        <dbReference type="ARBA" id="ARBA00022475"/>
    </source>
</evidence>
<keyword evidence="10 18" id="KW-0808">Transferase</keyword>
<comment type="catalytic activity">
    <reaction evidence="1 18">
        <text>a 1,2-diacyl-sn-glycero-3-phosphate + CTP + H(+) = a CDP-1,2-diacyl-sn-glycerol + diphosphate</text>
        <dbReference type="Rhea" id="RHEA:16229"/>
        <dbReference type="ChEBI" id="CHEBI:15378"/>
        <dbReference type="ChEBI" id="CHEBI:33019"/>
        <dbReference type="ChEBI" id="CHEBI:37563"/>
        <dbReference type="ChEBI" id="CHEBI:58332"/>
        <dbReference type="ChEBI" id="CHEBI:58608"/>
        <dbReference type="EC" id="2.7.7.41"/>
    </reaction>
</comment>
<keyword evidence="14" id="KW-0443">Lipid metabolism</keyword>
<proteinExistence type="inferred from homology"/>
<comment type="pathway">
    <text evidence="3 18">Phospholipid metabolism; CDP-diacylglycerol biosynthesis; CDP-diacylglycerol from sn-glycerol 3-phosphate: step 3/3.</text>
</comment>
<dbReference type="GeneID" id="92501005"/>
<dbReference type="PATRIC" id="fig|1280948.3.peg.3282"/>
<name>A0A059DX36_9PROT</name>
<evidence type="ECO:0000313" key="24">
    <source>
        <dbReference type="Proteomes" id="UP000259173"/>
    </source>
</evidence>
<protein>
    <recommendedName>
        <fullName evidence="7 18">Phosphatidate cytidylyltransferase</fullName>
        <ecNumber evidence="6 18">2.7.7.41</ecNumber>
    </recommendedName>
</protein>
<gene>
    <name evidence="20" type="ORF">DCG65_13605</name>
    <name evidence="21" type="ORF">DD728_09120</name>
    <name evidence="22" type="ORF">HY36_10795</name>
</gene>
<dbReference type="EMBL" id="AWFH01000062">
    <property type="protein sequence ID" value="KCZ57989.1"/>
    <property type="molecule type" value="Genomic_DNA"/>
</dbReference>
<evidence type="ECO:0000256" key="13">
    <source>
        <dbReference type="ARBA" id="ARBA00022989"/>
    </source>
</evidence>
<evidence type="ECO:0000256" key="4">
    <source>
        <dbReference type="ARBA" id="ARBA00005189"/>
    </source>
</evidence>
<evidence type="ECO:0000256" key="9">
    <source>
        <dbReference type="ARBA" id="ARBA00022516"/>
    </source>
</evidence>
<accession>A0A059DX36</accession>
<evidence type="ECO:0000256" key="1">
    <source>
        <dbReference type="ARBA" id="ARBA00001698"/>
    </source>
</evidence>
<dbReference type="PROSITE" id="PS01315">
    <property type="entry name" value="CDS"/>
    <property type="match status" value="1"/>
</dbReference>
<evidence type="ECO:0000313" key="25">
    <source>
        <dbReference type="Proteomes" id="UP000263957"/>
    </source>
</evidence>
<dbReference type="OrthoDB" id="9799199at2"/>
<evidence type="ECO:0000256" key="11">
    <source>
        <dbReference type="ARBA" id="ARBA00022692"/>
    </source>
</evidence>
<sequence length="273" mass="28786">MGDWTSPERRFSQLGQRLLTAAVLIPTGLFVVWNGGWWLAAACAFFGAIMAWEWAGMSGHPRGGLIGLATSLFCLALPLKMPAVLISIAVFGLALTFASRAGNVRIRSVSVLGWVYVTGMAAGLWVLREGPWDGRAVALYFMSFVWASDAAAYFVGRGLGGPRLLPQESPNKTWSGAIGALLFTAVCGFAAADILEVNSVWWIATGFALSATAQFGDLFESGLKRRFKVKDSSNLLPGHGGVLDRVDGLGAVGILGSIALLLVPDLPGALGLS</sequence>
<dbReference type="Pfam" id="PF01148">
    <property type="entry name" value="CTP_transf_1"/>
    <property type="match status" value="1"/>
</dbReference>
<keyword evidence="12 18" id="KW-0548">Nucleotidyltransferase</keyword>
<evidence type="ECO:0000256" key="6">
    <source>
        <dbReference type="ARBA" id="ARBA00012487"/>
    </source>
</evidence>
<dbReference type="STRING" id="1280948.HY36_10795"/>
<keyword evidence="9" id="KW-0444">Lipid biosynthesis</keyword>
<feature type="transmembrane region" description="Helical" evidence="19">
    <location>
        <begin position="177"/>
        <end position="195"/>
    </location>
</feature>
<evidence type="ECO:0000256" key="2">
    <source>
        <dbReference type="ARBA" id="ARBA00004651"/>
    </source>
</evidence>
<feature type="transmembrane region" description="Helical" evidence="19">
    <location>
        <begin position="64"/>
        <end position="97"/>
    </location>
</feature>
<reference evidence="22 23" key="1">
    <citation type="journal article" date="2014" name="Antonie Van Leeuwenhoek">
        <title>Hyphomonas beringensis sp. nov. and Hyphomonas chukchiensis sp. nov., isolated from surface seawater of the Bering Sea and Chukchi Sea.</title>
        <authorList>
            <person name="Li C."/>
            <person name="Lai Q."/>
            <person name="Li G."/>
            <person name="Dong C."/>
            <person name="Wang J."/>
            <person name="Liao Y."/>
            <person name="Shao Z."/>
        </authorList>
    </citation>
    <scope>NUCLEOTIDE SEQUENCE [LARGE SCALE GENOMIC DNA]</scope>
    <source>
        <strain evidence="22 23">22II1-22F38</strain>
    </source>
</reference>
<dbReference type="GO" id="GO:0004605">
    <property type="term" value="F:phosphatidate cytidylyltransferase activity"/>
    <property type="evidence" value="ECO:0007669"/>
    <property type="project" value="UniProtKB-EC"/>
</dbReference>
<dbReference type="GO" id="GO:0005886">
    <property type="term" value="C:plasma membrane"/>
    <property type="evidence" value="ECO:0007669"/>
    <property type="project" value="UniProtKB-SubCell"/>
</dbReference>
<keyword evidence="15 19" id="KW-0472">Membrane</keyword>
<evidence type="ECO:0000256" key="17">
    <source>
        <dbReference type="ARBA" id="ARBA00023264"/>
    </source>
</evidence>
<keyword evidence="17" id="KW-1208">Phospholipid metabolism</keyword>
<evidence type="ECO:0000256" key="3">
    <source>
        <dbReference type="ARBA" id="ARBA00005119"/>
    </source>
</evidence>
<dbReference type="AlphaFoldDB" id="A0A059DX36"/>
<evidence type="ECO:0000256" key="15">
    <source>
        <dbReference type="ARBA" id="ARBA00023136"/>
    </source>
</evidence>
<dbReference type="Proteomes" id="UP000259173">
    <property type="component" value="Unassembled WGS sequence"/>
</dbReference>
<dbReference type="GO" id="GO:0016024">
    <property type="term" value="P:CDP-diacylglycerol biosynthetic process"/>
    <property type="evidence" value="ECO:0007669"/>
    <property type="project" value="UniProtKB-UniPathway"/>
</dbReference>
<keyword evidence="8" id="KW-1003">Cell membrane</keyword>
<evidence type="ECO:0000256" key="14">
    <source>
        <dbReference type="ARBA" id="ARBA00023098"/>
    </source>
</evidence>
<comment type="pathway">
    <text evidence="4">Lipid metabolism.</text>
</comment>
<feature type="transmembrane region" description="Helical" evidence="19">
    <location>
        <begin position="201"/>
        <end position="219"/>
    </location>
</feature>
<evidence type="ECO:0000256" key="5">
    <source>
        <dbReference type="ARBA" id="ARBA00010185"/>
    </source>
</evidence>
<evidence type="ECO:0000256" key="19">
    <source>
        <dbReference type="SAM" id="Phobius"/>
    </source>
</evidence>
<feature type="transmembrane region" description="Helical" evidence="19">
    <location>
        <begin position="109"/>
        <end position="127"/>
    </location>
</feature>
<dbReference type="UniPathway" id="UPA00557">
    <property type="reaction ID" value="UER00614"/>
</dbReference>
<reference evidence="24 25" key="2">
    <citation type="journal article" date="2018" name="Nat. Biotechnol.">
        <title>A standardized bacterial taxonomy based on genome phylogeny substantially revises the tree of life.</title>
        <authorList>
            <person name="Parks D.H."/>
            <person name="Chuvochina M."/>
            <person name="Waite D.W."/>
            <person name="Rinke C."/>
            <person name="Skarshewski A."/>
            <person name="Chaumeil P.A."/>
            <person name="Hugenholtz P."/>
        </authorList>
    </citation>
    <scope>NUCLEOTIDE SEQUENCE [LARGE SCALE GENOMIC DNA]</scope>
    <source>
        <strain evidence="21">UBA10378</strain>
        <strain evidence="20">UBA8557</strain>
    </source>
</reference>
<evidence type="ECO:0000313" key="20">
    <source>
        <dbReference type="EMBL" id="HAE95586.1"/>
    </source>
</evidence>
<keyword evidence="23" id="KW-1185">Reference proteome</keyword>